<comment type="caution">
    <text evidence="2">The sequence shown here is derived from an EMBL/GenBank/DDBJ whole genome shotgun (WGS) entry which is preliminary data.</text>
</comment>
<evidence type="ECO:0000256" key="1">
    <source>
        <dbReference type="SAM" id="MobiDB-lite"/>
    </source>
</evidence>
<sequence>MAHEHVVKTNPKISPLCVEGGSCHGGPHVEGTHCGHYMKTFRKSICVKIKEEVEFIEGEVEFALTLQISEKCEAIGKRIQIFLKTSVYKTVLRCIDVLKLEFEGSGEKKTVKKPCQTSRGVLVDPKKGFKPQKEYRPVPKKPNASSSGNNKKGVEPTIKVSNSNLFDVLNSVDNDGEFGTNEGNTNLVNNKATSKRKIGKGKLRLLDNEGNPLVPTGIVESDSEVEVVFNEIANLRISTSGKDGSDKGYGTNS</sequence>
<accession>A0A6L2K2J7</accession>
<reference evidence="2" key="1">
    <citation type="journal article" date="2019" name="Sci. Rep.">
        <title>Draft genome of Tanacetum cinerariifolium, the natural source of mosquito coil.</title>
        <authorList>
            <person name="Yamashiro T."/>
            <person name="Shiraishi A."/>
            <person name="Satake H."/>
            <person name="Nakayama K."/>
        </authorList>
    </citation>
    <scope>NUCLEOTIDE SEQUENCE</scope>
</reference>
<feature type="compositionally biased region" description="Basic and acidic residues" evidence="1">
    <location>
        <begin position="124"/>
        <end position="137"/>
    </location>
</feature>
<evidence type="ECO:0000313" key="2">
    <source>
        <dbReference type="EMBL" id="GEU43239.1"/>
    </source>
</evidence>
<proteinExistence type="predicted"/>
<name>A0A6L2K2J7_TANCI</name>
<protein>
    <submittedName>
        <fullName evidence="2">Uncharacterized protein</fullName>
    </submittedName>
</protein>
<feature type="region of interest" description="Disordered" evidence="1">
    <location>
        <begin position="122"/>
        <end position="156"/>
    </location>
</feature>
<dbReference type="AlphaFoldDB" id="A0A6L2K2J7"/>
<dbReference type="EMBL" id="BKCJ010001681">
    <property type="protein sequence ID" value="GEU43239.1"/>
    <property type="molecule type" value="Genomic_DNA"/>
</dbReference>
<organism evidence="2">
    <name type="scientific">Tanacetum cinerariifolium</name>
    <name type="common">Dalmatian daisy</name>
    <name type="synonym">Chrysanthemum cinerariifolium</name>
    <dbReference type="NCBI Taxonomy" id="118510"/>
    <lineage>
        <taxon>Eukaryota</taxon>
        <taxon>Viridiplantae</taxon>
        <taxon>Streptophyta</taxon>
        <taxon>Embryophyta</taxon>
        <taxon>Tracheophyta</taxon>
        <taxon>Spermatophyta</taxon>
        <taxon>Magnoliopsida</taxon>
        <taxon>eudicotyledons</taxon>
        <taxon>Gunneridae</taxon>
        <taxon>Pentapetalae</taxon>
        <taxon>asterids</taxon>
        <taxon>campanulids</taxon>
        <taxon>Asterales</taxon>
        <taxon>Asteraceae</taxon>
        <taxon>Asteroideae</taxon>
        <taxon>Anthemideae</taxon>
        <taxon>Anthemidinae</taxon>
        <taxon>Tanacetum</taxon>
    </lineage>
</organism>
<gene>
    <name evidence="2" type="ORF">Tci_015217</name>
</gene>